<feature type="domain" description="Reverse transcriptase zinc-binding" evidence="2">
    <location>
        <begin position="430"/>
        <end position="504"/>
    </location>
</feature>
<dbReference type="Pfam" id="PF13966">
    <property type="entry name" value="zf-RVT"/>
    <property type="match status" value="1"/>
</dbReference>
<dbReference type="InterPro" id="IPR026960">
    <property type="entry name" value="RVT-Znf"/>
</dbReference>
<comment type="caution">
    <text evidence="3">The sequence shown here is derived from an EMBL/GenBank/DDBJ whole genome shotgun (WGS) entry which is preliminary data.</text>
</comment>
<dbReference type="Proteomes" id="UP001633002">
    <property type="component" value="Unassembled WGS sequence"/>
</dbReference>
<gene>
    <name evidence="3" type="ORF">R1sor_023017</name>
</gene>
<name>A0ABD3GN16_9MARC</name>
<sequence>MKKLGIGERYIMLVQGLTTGTLKPIRFGEATADYSLFADDMGVYLELQETSFRALRGILSFFESASGAKLNLHKSSALIIGKHTPAPDWLQRTGCEIMEHKKPYRYLGAPIGSGLTQDQLISFCINRMTSRLNLWSNRILSFEGRVILTKHILLTIPIFFISTIGINKKAAVTIEQVARQFLWGKTEQGNYWRSLTAWKELQKGKRFGGLGFKDIWRQSTALLAKHMGDFMTNHLEAQWHQLLRAYITNQRAKRSNLIIRNQYEPQEILMLRRKIYPGKSYIANALISSWNKSTQGLHWSPVQAHIPAHITLRDLVILTMHKDTLSNAQINVIMQDLRKRGVTTSQQLWDKRQRLLSTFRDHLGTHSINLVRRILRSKGPATRTIHSAQGWKWDAKTHVNSLTKSAAELYKVIKTKEDWTRDLNAKWRSKDKGTTWNRRWKLIWHPQIPPKDSIFVWRMLRQALYTAERAQRLGHGNGECPICKQARENVNHLFLSCSALKQFWQIMYRDKLLPLGLSTSIFQLSLPKFIDEVLGPVPGSIARWKVLIEIWRQLWLIRNLHVFERRKKETTVWLCTRQALDKCIIRWRDERGPNKNEETLLIALELLNKIPEGRWTELHKKLQEELRDYAATQTPPSEDSGAQDENQETQPSSTEEGSDVADISSADSKISSNSTEENAEIQSQD</sequence>
<feature type="compositionally biased region" description="Low complexity" evidence="1">
    <location>
        <begin position="660"/>
        <end position="674"/>
    </location>
</feature>
<evidence type="ECO:0000313" key="3">
    <source>
        <dbReference type="EMBL" id="KAL3680061.1"/>
    </source>
</evidence>
<keyword evidence="4" id="KW-1185">Reference proteome</keyword>
<dbReference type="PANTHER" id="PTHR33116:SF78">
    <property type="entry name" value="OS12G0587133 PROTEIN"/>
    <property type="match status" value="1"/>
</dbReference>
<evidence type="ECO:0000313" key="4">
    <source>
        <dbReference type="Proteomes" id="UP001633002"/>
    </source>
</evidence>
<protein>
    <recommendedName>
        <fullName evidence="2">Reverse transcriptase zinc-binding domain-containing protein</fullName>
    </recommendedName>
</protein>
<dbReference type="EMBL" id="JBJQOH010000007">
    <property type="protein sequence ID" value="KAL3680061.1"/>
    <property type="molecule type" value="Genomic_DNA"/>
</dbReference>
<accession>A0ABD3GN16</accession>
<evidence type="ECO:0000256" key="1">
    <source>
        <dbReference type="SAM" id="MobiDB-lite"/>
    </source>
</evidence>
<proteinExistence type="predicted"/>
<dbReference type="AlphaFoldDB" id="A0ABD3GN16"/>
<organism evidence="3 4">
    <name type="scientific">Riccia sorocarpa</name>
    <dbReference type="NCBI Taxonomy" id="122646"/>
    <lineage>
        <taxon>Eukaryota</taxon>
        <taxon>Viridiplantae</taxon>
        <taxon>Streptophyta</taxon>
        <taxon>Embryophyta</taxon>
        <taxon>Marchantiophyta</taxon>
        <taxon>Marchantiopsida</taxon>
        <taxon>Marchantiidae</taxon>
        <taxon>Marchantiales</taxon>
        <taxon>Ricciaceae</taxon>
        <taxon>Riccia</taxon>
    </lineage>
</organism>
<evidence type="ECO:0000259" key="2">
    <source>
        <dbReference type="Pfam" id="PF13966"/>
    </source>
</evidence>
<feature type="region of interest" description="Disordered" evidence="1">
    <location>
        <begin position="629"/>
        <end position="685"/>
    </location>
</feature>
<reference evidence="3 4" key="1">
    <citation type="submission" date="2024-09" db="EMBL/GenBank/DDBJ databases">
        <title>Chromosome-scale assembly of Riccia sorocarpa.</title>
        <authorList>
            <person name="Paukszto L."/>
        </authorList>
    </citation>
    <scope>NUCLEOTIDE SEQUENCE [LARGE SCALE GENOMIC DNA]</scope>
    <source>
        <strain evidence="3">LP-2024</strain>
        <tissue evidence="3">Aerial parts of the thallus</tissue>
    </source>
</reference>
<dbReference type="PANTHER" id="PTHR33116">
    <property type="entry name" value="REVERSE TRANSCRIPTASE ZINC-BINDING DOMAIN-CONTAINING PROTEIN-RELATED-RELATED"/>
    <property type="match status" value="1"/>
</dbReference>